<dbReference type="GO" id="GO:0008233">
    <property type="term" value="F:peptidase activity"/>
    <property type="evidence" value="ECO:0007669"/>
    <property type="project" value="UniProtKB-KW"/>
</dbReference>
<dbReference type="InterPro" id="IPR000048">
    <property type="entry name" value="IQ_motif_EF-hand-BS"/>
</dbReference>
<dbReference type="PROSITE" id="PS50096">
    <property type="entry name" value="IQ"/>
    <property type="match status" value="1"/>
</dbReference>
<dbReference type="SMART" id="SM00015">
    <property type="entry name" value="IQ"/>
    <property type="match status" value="1"/>
</dbReference>
<keyword evidence="3" id="KW-1185">Reference proteome</keyword>
<feature type="region of interest" description="Disordered" evidence="1">
    <location>
        <begin position="1"/>
        <end position="31"/>
    </location>
</feature>
<dbReference type="AlphaFoldDB" id="A0AA36BPH7"/>
<evidence type="ECO:0000313" key="3">
    <source>
        <dbReference type="Proteomes" id="UP001162480"/>
    </source>
</evidence>
<dbReference type="Proteomes" id="UP001162480">
    <property type="component" value="Chromosome 20"/>
</dbReference>
<keyword evidence="2" id="KW-0645">Protease</keyword>
<keyword evidence="2" id="KW-0378">Hydrolase</keyword>
<reference evidence="2" key="1">
    <citation type="submission" date="2023-08" db="EMBL/GenBank/DDBJ databases">
        <authorList>
            <person name="Alioto T."/>
            <person name="Alioto T."/>
            <person name="Gomez Garrido J."/>
        </authorList>
    </citation>
    <scope>NUCLEOTIDE SEQUENCE</scope>
</reference>
<dbReference type="CDD" id="cd23767">
    <property type="entry name" value="IQCD"/>
    <property type="match status" value="1"/>
</dbReference>
<dbReference type="GO" id="GO:0006508">
    <property type="term" value="P:proteolysis"/>
    <property type="evidence" value="ECO:0007669"/>
    <property type="project" value="UniProtKB-KW"/>
</dbReference>
<dbReference type="EMBL" id="OX597833">
    <property type="protein sequence ID" value="CAI9737863.1"/>
    <property type="molecule type" value="Genomic_DNA"/>
</dbReference>
<organism evidence="2 3">
    <name type="scientific">Octopus vulgaris</name>
    <name type="common">Common octopus</name>
    <dbReference type="NCBI Taxonomy" id="6645"/>
    <lineage>
        <taxon>Eukaryota</taxon>
        <taxon>Metazoa</taxon>
        <taxon>Spiralia</taxon>
        <taxon>Lophotrochozoa</taxon>
        <taxon>Mollusca</taxon>
        <taxon>Cephalopoda</taxon>
        <taxon>Coleoidea</taxon>
        <taxon>Octopodiformes</taxon>
        <taxon>Octopoda</taxon>
        <taxon>Incirrata</taxon>
        <taxon>Octopodidae</taxon>
        <taxon>Octopus</taxon>
    </lineage>
</organism>
<evidence type="ECO:0000313" key="2">
    <source>
        <dbReference type="EMBL" id="CAI9737863.1"/>
    </source>
</evidence>
<proteinExistence type="predicted"/>
<dbReference type="Gene3D" id="1.20.5.190">
    <property type="match status" value="1"/>
</dbReference>
<feature type="region of interest" description="Disordered" evidence="1">
    <location>
        <begin position="47"/>
        <end position="66"/>
    </location>
</feature>
<gene>
    <name evidence="2" type="ORF">OCTVUL_1B000389</name>
</gene>
<evidence type="ECO:0000256" key="1">
    <source>
        <dbReference type="SAM" id="MobiDB-lite"/>
    </source>
</evidence>
<dbReference type="Pfam" id="PF00612">
    <property type="entry name" value="IQ"/>
    <property type="match status" value="1"/>
</dbReference>
<accession>A0AA36BPH7</accession>
<name>A0AA36BPH7_OCTVU</name>
<sequence>MGNRVSRITDGFSRRKKKETGHDPVTTSAALTDRQYNTDLYIPQVASDTAAKLPTPPAEPVPATESEQLEELFPHEEALEDAATKIQANYKGYKARKEIKELKSSIASLPKDGTILSDITAD</sequence>
<protein>
    <submittedName>
        <fullName evidence="2">Immunoglobulin A1 protease autotransporter isoform X5</fullName>
    </submittedName>
</protein>